<dbReference type="RefSeq" id="WP_152271554.1">
    <property type="nucleotide sequence ID" value="NZ_VTFX01000001.1"/>
</dbReference>
<protein>
    <submittedName>
        <fullName evidence="1">Uncharacterized protein</fullName>
    </submittedName>
</protein>
<dbReference type="Proteomes" id="UP000326852">
    <property type="component" value="Unassembled WGS sequence"/>
</dbReference>
<dbReference type="EMBL" id="VTFX01000001">
    <property type="protein sequence ID" value="KAD4060412.1"/>
    <property type="molecule type" value="Genomic_DNA"/>
</dbReference>
<name>A0A5N6MU31_9MICC</name>
<sequence length="188" mass="21463">MTIRIDDHAQNLKMLLFIRQAWMIAQDIEIPELSPVPATGASKIPASASREVWDERWKQQWDRSWDWFNVSTVQNEPISQEEMQKLSSPGQVLHPIVPPFWPVEYGEDGVDLVAFNTWDKETTPNFPSRSEQDSLPALVKAWQDGLTTIIVLPYLGYFAQRLNGSHLAISAETRNDPKLYTAALQTSR</sequence>
<dbReference type="AlphaFoldDB" id="A0A5N6MU31"/>
<comment type="caution">
    <text evidence="1">The sequence shown here is derived from an EMBL/GenBank/DDBJ whole genome shotgun (WGS) entry which is preliminary data.</text>
</comment>
<keyword evidence="2" id="KW-1185">Reference proteome</keyword>
<organism evidence="1 2">
    <name type="scientific">Arthrobacter yangruifuii</name>
    <dbReference type="NCBI Taxonomy" id="2606616"/>
    <lineage>
        <taxon>Bacteria</taxon>
        <taxon>Bacillati</taxon>
        <taxon>Actinomycetota</taxon>
        <taxon>Actinomycetes</taxon>
        <taxon>Micrococcales</taxon>
        <taxon>Micrococcaceae</taxon>
        <taxon>Arthrobacter</taxon>
    </lineage>
</organism>
<proteinExistence type="predicted"/>
<evidence type="ECO:0000313" key="2">
    <source>
        <dbReference type="Proteomes" id="UP000326852"/>
    </source>
</evidence>
<evidence type="ECO:0000313" key="1">
    <source>
        <dbReference type="EMBL" id="KAD4060412.1"/>
    </source>
</evidence>
<reference evidence="1 2" key="1">
    <citation type="submission" date="2019-08" db="EMBL/GenBank/DDBJ databases">
        <title>Arthrobacter sp. nov., isolated from plateau pika and Tibetan wild ass.</title>
        <authorList>
            <person name="Ge Y."/>
        </authorList>
    </citation>
    <scope>NUCLEOTIDE SEQUENCE [LARGE SCALE GENOMIC DNA]</scope>
    <source>
        <strain evidence="1 2">785</strain>
    </source>
</reference>
<gene>
    <name evidence="1" type="ORF">GD627_05050</name>
</gene>
<accession>A0A5N6MU31</accession>